<evidence type="ECO:0000313" key="2">
    <source>
        <dbReference type="Proteomes" id="UP000241158"/>
    </source>
</evidence>
<comment type="caution">
    <text evidence="1">The sequence shown here is derived from an EMBL/GenBank/DDBJ whole genome shotgun (WGS) entry which is preliminary data.</text>
</comment>
<proteinExistence type="predicted"/>
<dbReference type="AlphaFoldDB" id="A0A2P7AUM7"/>
<evidence type="ECO:0000313" key="1">
    <source>
        <dbReference type="EMBL" id="PSH57934.1"/>
    </source>
</evidence>
<dbReference type="EMBL" id="PGGN01000002">
    <property type="protein sequence ID" value="PSH57934.1"/>
    <property type="molecule type" value="Genomic_DNA"/>
</dbReference>
<dbReference type="Proteomes" id="UP000241158">
    <property type="component" value="Unassembled WGS sequence"/>
</dbReference>
<reference evidence="2" key="1">
    <citation type="submission" date="2017-11" db="EMBL/GenBank/DDBJ databases">
        <authorList>
            <person name="Kuznetsova I."/>
            <person name="Sazanova A."/>
            <person name="Chirak E."/>
            <person name="Safronova V."/>
            <person name="Willems A."/>
        </authorList>
    </citation>
    <scope>NUCLEOTIDE SEQUENCE [LARGE SCALE GENOMIC DNA]</scope>
    <source>
        <strain evidence="2">PEPV15</strain>
    </source>
</reference>
<protein>
    <submittedName>
        <fullName evidence="1">Uncharacterized protein</fullName>
    </submittedName>
</protein>
<sequence>MSLWDYDSVAVKHGENVMPKPDISPDHEVIAAHMHAVTAAFQTLVLCLQTNGALEPGQYPAALHSYMELAREKASPMTLAMLDDLRQALLN</sequence>
<accession>A0A2P7AUM7</accession>
<dbReference type="OrthoDB" id="7916380at2"/>
<keyword evidence="2" id="KW-1185">Reference proteome</keyword>
<name>A0A2P7AUM7_9HYPH</name>
<gene>
    <name evidence="1" type="ORF">CU100_09620</name>
</gene>
<dbReference type="RefSeq" id="WP_106716374.1">
    <property type="nucleotide sequence ID" value="NZ_JACHXT010000001.1"/>
</dbReference>
<organism evidence="1 2">
    <name type="scientific">Phyllobacterium endophyticum</name>
    <dbReference type="NCBI Taxonomy" id="1149773"/>
    <lineage>
        <taxon>Bacteria</taxon>
        <taxon>Pseudomonadati</taxon>
        <taxon>Pseudomonadota</taxon>
        <taxon>Alphaproteobacteria</taxon>
        <taxon>Hyphomicrobiales</taxon>
        <taxon>Phyllobacteriaceae</taxon>
        <taxon>Phyllobacterium</taxon>
    </lineage>
</organism>